<accession>A0AC35U8S8</accession>
<name>A0AC35U8S8_9BILA</name>
<protein>
    <submittedName>
        <fullName evidence="2">Uncharacterized protein</fullName>
    </submittedName>
</protein>
<reference evidence="2" key="1">
    <citation type="submission" date="2016-11" db="UniProtKB">
        <authorList>
            <consortium name="WormBaseParasite"/>
        </authorList>
    </citation>
    <scope>IDENTIFICATION</scope>
    <source>
        <strain evidence="2">KR3021</strain>
    </source>
</reference>
<proteinExistence type="predicted"/>
<evidence type="ECO:0000313" key="1">
    <source>
        <dbReference type="Proteomes" id="UP000095286"/>
    </source>
</evidence>
<sequence length="380" mass="44094">MSMKRSHSNVFEPKVETPEKWPCLSSLIKTPDRKYFRKSLDSSFNLNNSINDSGFHSSFERTPPPRFSTKATFTPLTTPRFDLDSPPPPKENLNEKLAKVLFPEHNNENDEGDYKDQSTSSNLNHPRKAYIQQIDVSPTKLPPPRPIINNHECLEIKSPPRLEIDFSEYPYFYQDNNTFNPIDFGIFEPETSAAYSDPTYNPENSILNIDTDSLQSVPSPLKNFVLNEIRLQRNKLSATEAIYRKLNQMTGDKAYYAIEMEQRRINAKLTIENSYNPTIPTDFRKITVRRFSMLTKNSRNKALILDHKRTRMEEENIAAEELFYKLEAQKAADKLPILTPNRIKHLTAATPDQVFLTKQAKLYLEKVKNSQLRPRNYYAH</sequence>
<dbReference type="WBParaSite" id="RSKR_0000867900.1">
    <property type="protein sequence ID" value="RSKR_0000867900.1"/>
    <property type="gene ID" value="RSKR_0000867900"/>
</dbReference>
<evidence type="ECO:0000313" key="2">
    <source>
        <dbReference type="WBParaSite" id="RSKR_0000867900.1"/>
    </source>
</evidence>
<dbReference type="Proteomes" id="UP000095286">
    <property type="component" value="Unplaced"/>
</dbReference>
<organism evidence="1 2">
    <name type="scientific">Rhabditophanes sp. KR3021</name>
    <dbReference type="NCBI Taxonomy" id="114890"/>
    <lineage>
        <taxon>Eukaryota</taxon>
        <taxon>Metazoa</taxon>
        <taxon>Ecdysozoa</taxon>
        <taxon>Nematoda</taxon>
        <taxon>Chromadorea</taxon>
        <taxon>Rhabditida</taxon>
        <taxon>Tylenchina</taxon>
        <taxon>Panagrolaimomorpha</taxon>
        <taxon>Strongyloidoidea</taxon>
        <taxon>Alloionematidae</taxon>
        <taxon>Rhabditophanes</taxon>
    </lineage>
</organism>